<organism evidence="2 3">
    <name type="scientific">Lottia gigantea</name>
    <name type="common">Giant owl limpet</name>
    <dbReference type="NCBI Taxonomy" id="225164"/>
    <lineage>
        <taxon>Eukaryota</taxon>
        <taxon>Metazoa</taxon>
        <taxon>Spiralia</taxon>
        <taxon>Lophotrochozoa</taxon>
        <taxon>Mollusca</taxon>
        <taxon>Gastropoda</taxon>
        <taxon>Patellogastropoda</taxon>
        <taxon>Lottioidea</taxon>
        <taxon>Lottiidae</taxon>
        <taxon>Lottia</taxon>
    </lineage>
</organism>
<dbReference type="HOGENOM" id="CLU_1186179_0_0_1"/>
<dbReference type="GeneID" id="20247723"/>
<dbReference type="CTD" id="20247723"/>
<gene>
    <name evidence="2" type="ORF">LOTGIDRAFT_228637</name>
</gene>
<dbReference type="KEGG" id="lgi:LOTGIDRAFT_228637"/>
<keyword evidence="3" id="KW-1185">Reference proteome</keyword>
<dbReference type="RefSeq" id="XP_009055543.1">
    <property type="nucleotide sequence ID" value="XM_009057295.1"/>
</dbReference>
<feature type="compositionally biased region" description="Polar residues" evidence="1">
    <location>
        <begin position="59"/>
        <end position="69"/>
    </location>
</feature>
<dbReference type="Proteomes" id="UP000030746">
    <property type="component" value="Unassembled WGS sequence"/>
</dbReference>
<feature type="region of interest" description="Disordered" evidence="1">
    <location>
        <begin position="1"/>
        <end position="23"/>
    </location>
</feature>
<feature type="compositionally biased region" description="Polar residues" evidence="1">
    <location>
        <begin position="1"/>
        <end position="13"/>
    </location>
</feature>
<protein>
    <submittedName>
        <fullName evidence="2">Uncharacterized protein</fullName>
    </submittedName>
</protein>
<reference evidence="2 3" key="1">
    <citation type="journal article" date="2013" name="Nature">
        <title>Insights into bilaterian evolution from three spiralian genomes.</title>
        <authorList>
            <person name="Simakov O."/>
            <person name="Marletaz F."/>
            <person name="Cho S.J."/>
            <person name="Edsinger-Gonzales E."/>
            <person name="Havlak P."/>
            <person name="Hellsten U."/>
            <person name="Kuo D.H."/>
            <person name="Larsson T."/>
            <person name="Lv J."/>
            <person name="Arendt D."/>
            <person name="Savage R."/>
            <person name="Osoegawa K."/>
            <person name="de Jong P."/>
            <person name="Grimwood J."/>
            <person name="Chapman J.A."/>
            <person name="Shapiro H."/>
            <person name="Aerts A."/>
            <person name="Otillar R.P."/>
            <person name="Terry A.Y."/>
            <person name="Boore J.L."/>
            <person name="Grigoriev I.V."/>
            <person name="Lindberg D.R."/>
            <person name="Seaver E.C."/>
            <person name="Weisblat D.A."/>
            <person name="Putnam N.H."/>
            <person name="Rokhsar D.S."/>
        </authorList>
    </citation>
    <scope>NUCLEOTIDE SEQUENCE [LARGE SCALE GENOMIC DNA]</scope>
</reference>
<proteinExistence type="predicted"/>
<evidence type="ECO:0000256" key="1">
    <source>
        <dbReference type="SAM" id="MobiDB-lite"/>
    </source>
</evidence>
<dbReference type="AlphaFoldDB" id="V4AFN0"/>
<sequence>MGNDSSRQLSSISGGKLVSFGPNEEWPTAVKLHKDLLKLHHIEFKESDLSVKRADDTNSDSSGEITGTDSGRGGSEEDSHSNGRASPPVPPAIPKRAPRTKFKPKPPTYPEHIENHKKHSTSSDISSLGRDDSNYNLKNVSFDSTVPKRPPIKKHVSFQSDFCLNNTPRSGDYTRDQSVFPKYPSLGYSAGNINDRHFDIDDDDNTTTTSGSYMVDFDNESTDYVHSRMRDVVV</sequence>
<dbReference type="EMBL" id="KB201890">
    <property type="protein sequence ID" value="ESO93925.1"/>
    <property type="molecule type" value="Genomic_DNA"/>
</dbReference>
<accession>V4AFN0</accession>
<evidence type="ECO:0000313" key="2">
    <source>
        <dbReference type="EMBL" id="ESO93925.1"/>
    </source>
</evidence>
<name>V4AFN0_LOTGI</name>
<feature type="region of interest" description="Disordered" evidence="1">
    <location>
        <begin position="43"/>
        <end position="130"/>
    </location>
</feature>
<feature type="compositionally biased region" description="Basic and acidic residues" evidence="1">
    <location>
        <begin position="43"/>
        <end position="56"/>
    </location>
</feature>
<evidence type="ECO:0000313" key="3">
    <source>
        <dbReference type="Proteomes" id="UP000030746"/>
    </source>
</evidence>